<dbReference type="AlphaFoldDB" id="A0A445C4C9"/>
<dbReference type="PROSITE" id="PS00375">
    <property type="entry name" value="UDPGT"/>
    <property type="match status" value="1"/>
</dbReference>
<comment type="caution">
    <text evidence="5">The sequence shown here is derived from an EMBL/GenBank/DDBJ whole genome shotgun (WGS) entry which is preliminary data.</text>
</comment>
<dbReference type="GO" id="GO:0035251">
    <property type="term" value="F:UDP-glucosyltransferase activity"/>
    <property type="evidence" value="ECO:0007669"/>
    <property type="project" value="TreeGrafter"/>
</dbReference>
<evidence type="ECO:0000259" key="4">
    <source>
        <dbReference type="Pfam" id="PF26168"/>
    </source>
</evidence>
<feature type="domain" description="Glycosyltransferase N-terminal" evidence="4">
    <location>
        <begin position="511"/>
        <end position="647"/>
    </location>
</feature>
<dbReference type="InterPro" id="IPR035595">
    <property type="entry name" value="UDP_glycos_trans_CS"/>
</dbReference>
<proteinExistence type="inferred from homology"/>
<evidence type="ECO:0000256" key="2">
    <source>
        <dbReference type="ARBA" id="ARBA00022676"/>
    </source>
</evidence>
<dbReference type="InterPro" id="IPR058980">
    <property type="entry name" value="Glyco_transf_N"/>
</dbReference>
<gene>
    <name evidence="5" type="ORF">Ahy_A07g031574</name>
</gene>
<reference evidence="5 6" key="1">
    <citation type="submission" date="2019-01" db="EMBL/GenBank/DDBJ databases">
        <title>Sequencing of cultivated peanut Arachis hypogaea provides insights into genome evolution and oil improvement.</title>
        <authorList>
            <person name="Chen X."/>
        </authorList>
    </citation>
    <scope>NUCLEOTIDE SEQUENCE [LARGE SCALE GENOMIC DNA]</scope>
    <source>
        <strain evidence="6">cv. Fuhuasheng</strain>
        <tissue evidence="5">Leaves</tissue>
    </source>
</reference>
<dbReference type="CDD" id="cd03784">
    <property type="entry name" value="GT1_Gtf-like"/>
    <property type="match status" value="2"/>
</dbReference>
<protein>
    <recommendedName>
        <fullName evidence="4">Glycosyltransferase N-terminal domain-containing protein</fullName>
    </recommendedName>
</protein>
<accession>A0A445C4C9</accession>
<sequence>MAEYSKKDGNENVHIVMLPFLAQGHLIPFLALAKQIQQTTSFKITIVTTPSNIQHIKHYYYDHNHIHLAELPFNPTEHGLPPNSDNTKNLSSLDAMLKLTMASLSLEDPFRSLISKIKEEEGHSLLCIISDVFVGWANNVAKSFGIKNITFTTCGAYGTLAYISIWSNLPHINSDSDEFSIPGFPQNYKFHRSHMHRTLRETDGSCDWSKFILSQVQLSMKSDGWICNTAEEIENLGLELLRKYFINLPVWSVGPLLQPLALQGKEHGKGLEPCIEWLDLKDERSVLYISFGSQNTISASQMMALAEGLEQSGRSFIWVIRPPFGFDINAEFNGDEWLPKGFEERMKNTQKGLLVHQWGPQMDILSHKSIAAFLSHCGWNSVLESLSYGVPFIGWPLAAEQVYNAKMLEEELGVSVMLTATVESVISGEEVKNVIDMVMDQQSGKGKEMKVKAEEIAVLMREATTQNGEVKGSSIRAIDDFVKKEIRKFSNHPPPSPMAQDPSKNNKHGHIVMIPFMAHGHLIPFLALAKHILQRTNNNFTITIATTPLNIQYLRSALSSSSSSTTIHDHLQLSELPFNGIQHGLPPNIENTEKLPLTSIIKLFNASTSLDDPLRSLILKITEEEGHPPLCVISDVFLGWVTNVAKSCGTKNISFSTCGAYGTLAYISIWTHFPHRKTDSEEFWTPGFPENYRFKRSHMHRMIRLADGNDDWSKFFPPQIALSMKSDGWICYTIEELEPFALDLLRKYLNLPVWSVCPLQIKDSNSKRAGKVSGIALEECIEWLNSKDQSSVLYISFGSQNTISASQMMALAEGLEKSGKPFIWVIRPPFGYDMNGEFGAQWLPEGFEERMKESKRGLLVHKWGPQLEILSHSSTGAFLSHCGQNSMLESLSYGVPIIGWPLAAEQAYNAKMLEEELGVGVILTATVESVISGEEVKNVIETVMDQGGKGKEMKAKAKEIAVLMREATTENGEVKGSSLRSLDDFITTILSSKSL</sequence>
<dbReference type="InterPro" id="IPR002213">
    <property type="entry name" value="UDP_glucos_trans"/>
</dbReference>
<keyword evidence="6" id="KW-1185">Reference proteome</keyword>
<keyword evidence="2" id="KW-0328">Glycosyltransferase</keyword>
<dbReference type="FunFam" id="3.40.50.2000:FF:000103">
    <property type="entry name" value="Glycosyltransferase"/>
    <property type="match status" value="2"/>
</dbReference>
<dbReference type="PANTHER" id="PTHR48047:SF107">
    <property type="entry name" value="UDP-GLYCOSYLTRANSFERASE 92A1-LIKE"/>
    <property type="match status" value="1"/>
</dbReference>
<dbReference type="EMBL" id="SDMP01000007">
    <property type="protein sequence ID" value="RYR45782.1"/>
    <property type="molecule type" value="Genomic_DNA"/>
</dbReference>
<dbReference type="STRING" id="3818.A0A445C4C9"/>
<dbReference type="Pfam" id="PF00201">
    <property type="entry name" value="UDPGT"/>
    <property type="match status" value="2"/>
</dbReference>
<name>A0A445C4C9_ARAHY</name>
<comment type="similarity">
    <text evidence="1">Belongs to the UDP-glycosyltransferase family.</text>
</comment>
<evidence type="ECO:0000256" key="3">
    <source>
        <dbReference type="ARBA" id="ARBA00022679"/>
    </source>
</evidence>
<dbReference type="Proteomes" id="UP000289738">
    <property type="component" value="Chromosome A07"/>
</dbReference>
<dbReference type="FunFam" id="3.40.50.2000:FF:000064">
    <property type="entry name" value="Glycosyltransferase"/>
    <property type="match status" value="2"/>
</dbReference>
<dbReference type="Gene3D" id="3.40.50.2000">
    <property type="entry name" value="Glycogen Phosphorylase B"/>
    <property type="match status" value="4"/>
</dbReference>
<keyword evidence="3" id="KW-0808">Transferase</keyword>
<feature type="domain" description="Glycosyltransferase N-terminal" evidence="4">
    <location>
        <begin position="11"/>
        <end position="256"/>
    </location>
</feature>
<organism evidence="5 6">
    <name type="scientific">Arachis hypogaea</name>
    <name type="common">Peanut</name>
    <dbReference type="NCBI Taxonomy" id="3818"/>
    <lineage>
        <taxon>Eukaryota</taxon>
        <taxon>Viridiplantae</taxon>
        <taxon>Streptophyta</taxon>
        <taxon>Embryophyta</taxon>
        <taxon>Tracheophyta</taxon>
        <taxon>Spermatophyta</taxon>
        <taxon>Magnoliopsida</taxon>
        <taxon>eudicotyledons</taxon>
        <taxon>Gunneridae</taxon>
        <taxon>Pentapetalae</taxon>
        <taxon>rosids</taxon>
        <taxon>fabids</taxon>
        <taxon>Fabales</taxon>
        <taxon>Fabaceae</taxon>
        <taxon>Papilionoideae</taxon>
        <taxon>50 kb inversion clade</taxon>
        <taxon>dalbergioids sensu lato</taxon>
        <taxon>Dalbergieae</taxon>
        <taxon>Pterocarpus clade</taxon>
        <taxon>Arachis</taxon>
    </lineage>
</organism>
<evidence type="ECO:0000313" key="6">
    <source>
        <dbReference type="Proteomes" id="UP000289738"/>
    </source>
</evidence>
<dbReference type="PANTHER" id="PTHR48047">
    <property type="entry name" value="GLYCOSYLTRANSFERASE"/>
    <property type="match status" value="1"/>
</dbReference>
<evidence type="ECO:0000256" key="1">
    <source>
        <dbReference type="ARBA" id="ARBA00009995"/>
    </source>
</evidence>
<dbReference type="Pfam" id="PF26168">
    <property type="entry name" value="Glyco_transf_N"/>
    <property type="match status" value="2"/>
</dbReference>
<dbReference type="SUPFAM" id="SSF53756">
    <property type="entry name" value="UDP-Glycosyltransferase/glycogen phosphorylase"/>
    <property type="match status" value="2"/>
</dbReference>
<evidence type="ECO:0000313" key="5">
    <source>
        <dbReference type="EMBL" id="RYR45782.1"/>
    </source>
</evidence>